<gene>
    <name evidence="2" type="ORF">F3S47_00255</name>
</gene>
<feature type="signal peptide" evidence="1">
    <location>
        <begin position="1"/>
        <end position="19"/>
    </location>
</feature>
<comment type="caution">
    <text evidence="2">The sequence shown here is derived from an EMBL/GenBank/DDBJ whole genome shotgun (WGS) entry which is preliminary data.</text>
</comment>
<dbReference type="EMBL" id="VYQE01000001">
    <property type="protein sequence ID" value="KAA9009742.1"/>
    <property type="molecule type" value="Genomic_DNA"/>
</dbReference>
<keyword evidence="3" id="KW-1185">Reference proteome</keyword>
<proteinExistence type="predicted"/>
<accession>A0A5J5GQS0</accession>
<feature type="chain" id="PRO_5023852874" description="NADH dehydrogenase" evidence="1">
    <location>
        <begin position="20"/>
        <end position="100"/>
    </location>
</feature>
<sequence>MKSLPALLAVLAVSACATAPQPPQRPAGVTDADLALFRSAVAQAGCRVGGPREAEIVEARTGFEDNKLRAITEYLAASGEMRETSPLGFVLTSGPCAVTA</sequence>
<evidence type="ECO:0000313" key="3">
    <source>
        <dbReference type="Proteomes" id="UP000326554"/>
    </source>
</evidence>
<protein>
    <recommendedName>
        <fullName evidence="4">NADH dehydrogenase</fullName>
    </recommendedName>
</protein>
<dbReference type="RefSeq" id="WP_150443222.1">
    <property type="nucleotide sequence ID" value="NZ_VYQE01000001.1"/>
</dbReference>
<evidence type="ECO:0008006" key="4">
    <source>
        <dbReference type="Google" id="ProtNLM"/>
    </source>
</evidence>
<reference evidence="2 3" key="1">
    <citation type="submission" date="2019-09" db="EMBL/GenBank/DDBJ databases">
        <authorList>
            <person name="Park J.-S."/>
            <person name="Choi H.-J."/>
        </authorList>
    </citation>
    <scope>NUCLEOTIDE SEQUENCE [LARGE SCALE GENOMIC DNA]</scope>
    <source>
        <strain evidence="2 3">176SS1-4</strain>
    </source>
</reference>
<keyword evidence="1" id="KW-0732">Signal</keyword>
<evidence type="ECO:0000313" key="2">
    <source>
        <dbReference type="EMBL" id="KAA9009742.1"/>
    </source>
</evidence>
<dbReference type="PROSITE" id="PS51257">
    <property type="entry name" value="PROKAR_LIPOPROTEIN"/>
    <property type="match status" value="1"/>
</dbReference>
<dbReference type="AlphaFoldDB" id="A0A5J5GQS0"/>
<name>A0A5J5GQS0_9RHOB</name>
<dbReference type="Proteomes" id="UP000326554">
    <property type="component" value="Unassembled WGS sequence"/>
</dbReference>
<evidence type="ECO:0000256" key="1">
    <source>
        <dbReference type="SAM" id="SignalP"/>
    </source>
</evidence>
<organism evidence="2 3">
    <name type="scientific">Histidinibacterium aquaticum</name>
    <dbReference type="NCBI Taxonomy" id="2613962"/>
    <lineage>
        <taxon>Bacteria</taxon>
        <taxon>Pseudomonadati</taxon>
        <taxon>Pseudomonadota</taxon>
        <taxon>Alphaproteobacteria</taxon>
        <taxon>Rhodobacterales</taxon>
        <taxon>Paracoccaceae</taxon>
        <taxon>Histidinibacterium</taxon>
    </lineage>
</organism>